<dbReference type="Proteomes" id="UP000221020">
    <property type="component" value="Unassembled WGS sequence"/>
</dbReference>
<dbReference type="AlphaFoldDB" id="A0AA91ZSA9"/>
<gene>
    <name evidence="1" type="ORF">CON65_16690</name>
</gene>
<proteinExistence type="predicted"/>
<evidence type="ECO:0000313" key="1">
    <source>
        <dbReference type="EMBL" id="PED81520.1"/>
    </source>
</evidence>
<protein>
    <submittedName>
        <fullName evidence="1">Uncharacterized protein</fullName>
    </submittedName>
</protein>
<dbReference type="EMBL" id="NVOR01000062">
    <property type="protein sequence ID" value="PED81520.1"/>
    <property type="molecule type" value="Genomic_DNA"/>
</dbReference>
<name>A0AA91ZSA9_9BACI</name>
<evidence type="ECO:0000313" key="2">
    <source>
        <dbReference type="Proteomes" id="UP000221020"/>
    </source>
</evidence>
<comment type="caution">
    <text evidence="1">The sequence shown here is derived from an EMBL/GenBank/DDBJ whole genome shotgun (WGS) entry which is preliminary data.</text>
</comment>
<sequence>MFLNQKKIRKFFTLKTVSYMIIMGWMARVAIRVSGVGGADTTDRVEILFFYYYETLYIL</sequence>
<organism evidence="1 2">
    <name type="scientific">Bacillus pseudomycoides</name>
    <dbReference type="NCBI Taxonomy" id="64104"/>
    <lineage>
        <taxon>Bacteria</taxon>
        <taxon>Bacillati</taxon>
        <taxon>Bacillota</taxon>
        <taxon>Bacilli</taxon>
        <taxon>Bacillales</taxon>
        <taxon>Bacillaceae</taxon>
        <taxon>Bacillus</taxon>
        <taxon>Bacillus cereus group</taxon>
    </lineage>
</organism>
<accession>A0AA91ZSA9</accession>
<reference evidence="1 2" key="1">
    <citation type="submission" date="2017-09" db="EMBL/GenBank/DDBJ databases">
        <title>Large-scale bioinformatics analysis of Bacillus genomes uncovers conserved roles of natural products in bacterial physiology.</title>
        <authorList>
            <consortium name="Agbiome Team Llc"/>
            <person name="Bleich R.M."/>
            <person name="Grubbs K.J."/>
            <person name="Santa Maria K.C."/>
            <person name="Allen S.E."/>
            <person name="Farag S."/>
            <person name="Shank E.A."/>
            <person name="Bowers A."/>
        </authorList>
    </citation>
    <scope>NUCLEOTIDE SEQUENCE [LARGE SCALE GENOMIC DNA]</scope>
    <source>
        <strain evidence="1 2">AFS092012</strain>
    </source>
</reference>